<dbReference type="Pfam" id="PF07686">
    <property type="entry name" value="V-set"/>
    <property type="match status" value="1"/>
</dbReference>
<comment type="caution">
    <text evidence="7">The sequence shown here is derived from an EMBL/GenBank/DDBJ whole genome shotgun (WGS) entry which is preliminary data.</text>
</comment>
<dbReference type="GO" id="GO:0016020">
    <property type="term" value="C:membrane"/>
    <property type="evidence" value="ECO:0007669"/>
    <property type="project" value="UniProtKB-SubCell"/>
</dbReference>
<dbReference type="InterPro" id="IPR013106">
    <property type="entry name" value="Ig_V-set"/>
</dbReference>
<organism evidence="7 8">
    <name type="scientific">Parthenolecanium corni</name>
    <dbReference type="NCBI Taxonomy" id="536013"/>
    <lineage>
        <taxon>Eukaryota</taxon>
        <taxon>Metazoa</taxon>
        <taxon>Ecdysozoa</taxon>
        <taxon>Arthropoda</taxon>
        <taxon>Hexapoda</taxon>
        <taxon>Insecta</taxon>
        <taxon>Pterygota</taxon>
        <taxon>Neoptera</taxon>
        <taxon>Paraneoptera</taxon>
        <taxon>Hemiptera</taxon>
        <taxon>Sternorrhyncha</taxon>
        <taxon>Coccoidea</taxon>
        <taxon>Coccidae</taxon>
        <taxon>Parthenolecanium</taxon>
    </lineage>
</organism>
<dbReference type="Pfam" id="PF08205">
    <property type="entry name" value="C2-set_2"/>
    <property type="match status" value="1"/>
</dbReference>
<comment type="subcellular location">
    <subcellularLocation>
        <location evidence="1">Membrane</location>
        <topology evidence="1">Single-pass membrane protein</topology>
    </subcellularLocation>
</comment>
<accession>A0AAN9T694</accession>
<keyword evidence="4" id="KW-0472">Membrane</keyword>
<feature type="domain" description="Ig-like" evidence="6">
    <location>
        <begin position="328"/>
        <end position="418"/>
    </location>
</feature>
<protein>
    <recommendedName>
        <fullName evidence="6">Ig-like domain-containing protein</fullName>
    </recommendedName>
</protein>
<proteinExistence type="predicted"/>
<dbReference type="PANTHER" id="PTHR23278">
    <property type="entry name" value="SIDESTEP PROTEIN"/>
    <property type="match status" value="1"/>
</dbReference>
<name>A0AAN9T694_9HEMI</name>
<dbReference type="EMBL" id="JBBCAQ010000043">
    <property type="protein sequence ID" value="KAK7570766.1"/>
    <property type="molecule type" value="Genomic_DNA"/>
</dbReference>
<dbReference type="InterPro" id="IPR003598">
    <property type="entry name" value="Ig_sub2"/>
</dbReference>
<sequence length="724" mass="81466">MIIQTQENGTHNVQAVLGKTANLPCDIESKDRQNVVYMVLWFKLNDDKPIYRFDARGRSAGKELHWSEERSLGPRAYFVTQSRPASLQLDNVQLHDEDTYRCRVDYRNAPTRNFRIHLTVIVPPHQIILYDGSGREIQNIAGPFFEGDDLNLICEVRGGKPTSQITWHSKNRLLQNHSNIAAEPNIVTSKLEIRNLTRSQDNNFYTCTANNSQLIIPLERSVQVKLNLKPLSVNIVKKHTEMVANQVYSLTCEAKGSKPPAVITWWKDDKLMNVTLQQNSTENVTVSVITFLPGSDDHNTRIKCQAINPKIDQIGLENSFKLNVVYAPIVSLQFGESLDLDNIKENHDVYFMCNHHENPAAFKILWYRDDFPVSHQLSSGIIISANSLVIQSVKRHHSGLYKCEVTNAKGQMASNKIKMRVKYAPFCATTETRVLGTSLGEIVNVECSVMADPSDVTFNWIFNNSDENFVVPKDKHALIDATTSKLEYKLTSNRDYGTLSCWAKNSVGMQKKPCTYYVIGAARPNAVSNCTWQPTDKDGVHRLEIHCIPGYSGGLTQTFHLEVKQQNKSLANSSANESPVFSVDLSKFVEELQSDLQFLIYSLNAKGQSTPTVLEHSLPKDLQTKMVTEGSTNKLNLHQHEDMQTFSLHSPFDSTAKNKIPSENITQVSPCQSRHESSFLDDKMSLYVTTTYGARNENKITCKKKLSISNTSLSDAIFGPESAV</sequence>
<evidence type="ECO:0000313" key="7">
    <source>
        <dbReference type="EMBL" id="KAK7570766.1"/>
    </source>
</evidence>
<evidence type="ECO:0000256" key="4">
    <source>
        <dbReference type="ARBA" id="ARBA00023136"/>
    </source>
</evidence>
<evidence type="ECO:0000313" key="8">
    <source>
        <dbReference type="Proteomes" id="UP001367676"/>
    </source>
</evidence>
<dbReference type="InterPro" id="IPR013162">
    <property type="entry name" value="CD80_C2-set"/>
</dbReference>
<feature type="domain" description="Ig-like" evidence="6">
    <location>
        <begin position="1"/>
        <end position="119"/>
    </location>
</feature>
<evidence type="ECO:0000256" key="5">
    <source>
        <dbReference type="ARBA" id="ARBA00023157"/>
    </source>
</evidence>
<dbReference type="Proteomes" id="UP001367676">
    <property type="component" value="Unassembled WGS sequence"/>
</dbReference>
<feature type="domain" description="Ig-like" evidence="6">
    <location>
        <begin position="124"/>
        <end position="223"/>
    </location>
</feature>
<dbReference type="InterPro" id="IPR007110">
    <property type="entry name" value="Ig-like_dom"/>
</dbReference>
<dbReference type="AlphaFoldDB" id="A0AAN9T694"/>
<evidence type="ECO:0000259" key="6">
    <source>
        <dbReference type="PROSITE" id="PS50835"/>
    </source>
</evidence>
<keyword evidence="2" id="KW-0812">Transmembrane</keyword>
<keyword evidence="5" id="KW-1015">Disulfide bond</keyword>
<evidence type="ECO:0000256" key="2">
    <source>
        <dbReference type="ARBA" id="ARBA00022692"/>
    </source>
</evidence>
<reference evidence="7 8" key="1">
    <citation type="submission" date="2024-03" db="EMBL/GenBank/DDBJ databases">
        <title>Adaptation during the transition from Ophiocordyceps entomopathogen to insect associate is accompanied by gene loss and intensified selection.</title>
        <authorList>
            <person name="Ward C.M."/>
            <person name="Onetto C.A."/>
            <person name="Borneman A.R."/>
        </authorList>
    </citation>
    <scope>NUCLEOTIDE SEQUENCE [LARGE SCALE GENOMIC DNA]</scope>
    <source>
        <strain evidence="7">AWRI1</strain>
        <tissue evidence="7">Single Adult Female</tissue>
    </source>
</reference>
<dbReference type="InterPro" id="IPR036179">
    <property type="entry name" value="Ig-like_dom_sf"/>
</dbReference>
<feature type="domain" description="Ig-like" evidence="6">
    <location>
        <begin position="425"/>
        <end position="515"/>
    </location>
</feature>
<evidence type="ECO:0000256" key="1">
    <source>
        <dbReference type="ARBA" id="ARBA00004167"/>
    </source>
</evidence>
<dbReference type="PROSITE" id="PS50835">
    <property type="entry name" value="IG_LIKE"/>
    <property type="match status" value="5"/>
</dbReference>
<dbReference type="CDD" id="cd00096">
    <property type="entry name" value="Ig"/>
    <property type="match status" value="2"/>
</dbReference>
<gene>
    <name evidence="7" type="ORF">V9T40_010133</name>
</gene>
<dbReference type="SUPFAM" id="SSF48726">
    <property type="entry name" value="Immunoglobulin"/>
    <property type="match status" value="5"/>
</dbReference>
<keyword evidence="8" id="KW-1185">Reference proteome</keyword>
<dbReference type="Gene3D" id="2.60.40.10">
    <property type="entry name" value="Immunoglobulins"/>
    <property type="match status" value="5"/>
</dbReference>
<dbReference type="PANTHER" id="PTHR23278:SF26">
    <property type="entry name" value="SIDESTEP III, ISOFORM O"/>
    <property type="match status" value="1"/>
</dbReference>
<dbReference type="InterPro" id="IPR003599">
    <property type="entry name" value="Ig_sub"/>
</dbReference>
<dbReference type="SMART" id="SM00409">
    <property type="entry name" value="IG"/>
    <property type="match status" value="5"/>
</dbReference>
<dbReference type="Pfam" id="PF13927">
    <property type="entry name" value="Ig_3"/>
    <property type="match status" value="2"/>
</dbReference>
<evidence type="ECO:0000256" key="3">
    <source>
        <dbReference type="ARBA" id="ARBA00022989"/>
    </source>
</evidence>
<dbReference type="InterPro" id="IPR013783">
    <property type="entry name" value="Ig-like_fold"/>
</dbReference>
<feature type="domain" description="Ig-like" evidence="6">
    <location>
        <begin position="230"/>
        <end position="323"/>
    </location>
</feature>
<keyword evidence="3" id="KW-1133">Transmembrane helix</keyword>
<dbReference type="SMART" id="SM00408">
    <property type="entry name" value="IGc2"/>
    <property type="match status" value="4"/>
</dbReference>